<evidence type="ECO:0000256" key="1">
    <source>
        <dbReference type="ARBA" id="ARBA00022801"/>
    </source>
</evidence>
<dbReference type="RefSeq" id="WP_204201505.1">
    <property type="nucleotide sequence ID" value="NZ_JAFELM010000001.1"/>
</dbReference>
<dbReference type="EC" id="3.1.3.16" evidence="4"/>
<dbReference type="NCBIfam" id="TIGR02865">
    <property type="entry name" value="spore_II_E"/>
    <property type="match status" value="1"/>
</dbReference>
<dbReference type="GO" id="GO:0004722">
    <property type="term" value="F:protein serine/threonine phosphatase activity"/>
    <property type="evidence" value="ECO:0007669"/>
    <property type="project" value="UniProtKB-EC"/>
</dbReference>
<accession>A0ABS2DCC4</accession>
<organism evidence="4 5">
    <name type="scientific">Bacillus suaedaesalsae</name>
    <dbReference type="NCBI Taxonomy" id="2810349"/>
    <lineage>
        <taxon>Bacteria</taxon>
        <taxon>Bacillati</taxon>
        <taxon>Bacillota</taxon>
        <taxon>Bacilli</taxon>
        <taxon>Bacillales</taxon>
        <taxon>Bacillaceae</taxon>
        <taxon>Bacillus</taxon>
    </lineage>
</organism>
<feature type="transmembrane region" description="Helical" evidence="2">
    <location>
        <begin position="196"/>
        <end position="216"/>
    </location>
</feature>
<dbReference type="PANTHER" id="PTHR43156:SF2">
    <property type="entry name" value="STAGE II SPORULATION PROTEIN E"/>
    <property type="match status" value="1"/>
</dbReference>
<evidence type="ECO:0000256" key="2">
    <source>
        <dbReference type="SAM" id="Phobius"/>
    </source>
</evidence>
<proteinExistence type="predicted"/>
<keyword evidence="2" id="KW-1133">Transmembrane helix</keyword>
<comment type="caution">
    <text evidence="4">The sequence shown here is derived from an EMBL/GenBank/DDBJ whole genome shotgun (WGS) entry which is preliminary data.</text>
</comment>
<sequence>MHETGRDVTEVAYAEVAIVDRVQNTLSQSMTKLKQKTEILFFQKGLLIMIIGFLLGRALILEQIMPFAIPFFAAVFTMKREKSVLALITLTAGAATVGWMNAGIVFVSILIFLTLRAIYNRFNPSLMKAVPYIVFASSLIANLTIHAIVLKELSLYHLSMIAVEAGLSFILTMIFLQSVPLISLKRRKQALKTEEIISVIILLATILTGTMGWSLYDLSVEHVFSRYLVLLFAFCAGATIGSTVGVVTGLILSLANVSSLYQMSLLAFSGLLGGLLKEGKKFGVGVGLLIGTMLIGLYGSDQTNLMNTVFESLVAIMLFFLTPQSMISKIAKFIPGTAEHAAEQQQYARKVRDVTANRVEQFSSVFQALSKSFSQNILVPEDTDDEREIDYFLSNVTEKTCQTCFKKEMCWSKNFNTTYDYMHTIMQECDDLSSPKNTSLKREWERYCIKSAKVVDAIQHELTYYQANQKLKKQVKESRRLVADQLLGVSQVMGDFAKEIQRERENHSIQEEQILDALREFGIEIGHADIYSLEQGNVDIEMSMPNCNGRGECEKLIAPILSDILQETIVVKREECAAYPNGNCYVSFGSAKTYVIETGIANAAMGGGLVSGDSYSTMELGAGKYAIAISDGMGNGERAHLESNETLMLLQKILQSGIEEKVAIKSVNSVLSLRTTDEIFTTLDLAMIDLQDASARFLKIGSTPSFVKRGDRVLKIEASNLPMGIIQEFDVDVVSEQLKAGDLLVMMSDGIFEGPKHVENYEMWMKRKINEIETEEPQEVADIIMEEVIRSRGGQIEDDMTIVVAKVKRNLPKWAAIPLHRKKVM</sequence>
<dbReference type="InterPro" id="IPR014221">
    <property type="entry name" value="SpoII_E"/>
</dbReference>
<keyword evidence="1 4" id="KW-0378">Hydrolase</keyword>
<feature type="transmembrane region" description="Helical" evidence="2">
    <location>
        <begin position="305"/>
        <end position="322"/>
    </location>
</feature>
<feature type="transmembrane region" description="Helical" evidence="2">
    <location>
        <begin position="46"/>
        <end position="72"/>
    </location>
</feature>
<keyword evidence="5" id="KW-1185">Reference proteome</keyword>
<dbReference type="Gene3D" id="3.60.40.10">
    <property type="entry name" value="PPM-type phosphatase domain"/>
    <property type="match status" value="1"/>
</dbReference>
<feature type="transmembrane region" description="Helical" evidence="2">
    <location>
        <begin position="282"/>
        <end position="299"/>
    </location>
</feature>
<feature type="transmembrane region" description="Helical" evidence="2">
    <location>
        <begin position="228"/>
        <end position="261"/>
    </location>
</feature>
<reference evidence="4 5" key="1">
    <citation type="submission" date="2021-02" db="EMBL/GenBank/DDBJ databases">
        <title>Bacillus sp. RD4P76, an endophyte from a halophyte.</title>
        <authorList>
            <person name="Sun J.-Q."/>
        </authorList>
    </citation>
    <scope>NUCLEOTIDE SEQUENCE [LARGE SCALE GENOMIC DNA]</scope>
    <source>
        <strain evidence="4 5">RD4P76</strain>
    </source>
</reference>
<dbReference type="InterPro" id="IPR045768">
    <property type="entry name" value="SpoIIE_N"/>
</dbReference>
<evidence type="ECO:0000313" key="4">
    <source>
        <dbReference type="EMBL" id="MBM6616092.1"/>
    </source>
</evidence>
<dbReference type="SMART" id="SM00332">
    <property type="entry name" value="PP2Cc"/>
    <property type="match status" value="1"/>
</dbReference>
<dbReference type="Pfam" id="PF07228">
    <property type="entry name" value="SpoIIE"/>
    <property type="match status" value="1"/>
</dbReference>
<gene>
    <name evidence="4" type="primary">spoIIE</name>
    <name evidence="4" type="ORF">JR050_00095</name>
</gene>
<feature type="transmembrane region" description="Helical" evidence="2">
    <location>
        <begin position="84"/>
        <end position="117"/>
    </location>
</feature>
<dbReference type="SMART" id="SM00331">
    <property type="entry name" value="PP2C_SIG"/>
    <property type="match status" value="1"/>
</dbReference>
<feature type="domain" description="PPM-type phosphatase" evidence="3">
    <location>
        <begin position="597"/>
        <end position="807"/>
    </location>
</feature>
<dbReference type="Proteomes" id="UP001518925">
    <property type="component" value="Unassembled WGS sequence"/>
</dbReference>
<evidence type="ECO:0000313" key="5">
    <source>
        <dbReference type="Proteomes" id="UP001518925"/>
    </source>
</evidence>
<dbReference type="SUPFAM" id="SSF81606">
    <property type="entry name" value="PP2C-like"/>
    <property type="match status" value="1"/>
</dbReference>
<keyword evidence="2" id="KW-0812">Transmembrane</keyword>
<feature type="transmembrane region" description="Helical" evidence="2">
    <location>
        <begin position="155"/>
        <end position="176"/>
    </location>
</feature>
<name>A0ABS2DCC4_9BACI</name>
<dbReference type="InterPro" id="IPR001932">
    <property type="entry name" value="PPM-type_phosphatase-like_dom"/>
</dbReference>
<keyword evidence="2" id="KW-0472">Membrane</keyword>
<dbReference type="PANTHER" id="PTHR43156">
    <property type="entry name" value="STAGE II SPORULATION PROTEIN E-RELATED"/>
    <property type="match status" value="1"/>
</dbReference>
<evidence type="ECO:0000259" key="3">
    <source>
        <dbReference type="PROSITE" id="PS51746"/>
    </source>
</evidence>
<dbReference type="EMBL" id="JAFELM010000001">
    <property type="protein sequence ID" value="MBM6616092.1"/>
    <property type="molecule type" value="Genomic_DNA"/>
</dbReference>
<dbReference type="Pfam" id="PF19732">
    <property type="entry name" value="SpoIIE_N"/>
    <property type="match status" value="1"/>
</dbReference>
<dbReference type="InterPro" id="IPR052016">
    <property type="entry name" value="Bact_Sigma-Reg"/>
</dbReference>
<feature type="transmembrane region" description="Helical" evidence="2">
    <location>
        <begin position="129"/>
        <end position="149"/>
    </location>
</feature>
<dbReference type="PROSITE" id="PS51746">
    <property type="entry name" value="PPM_2"/>
    <property type="match status" value="1"/>
</dbReference>
<protein>
    <submittedName>
        <fullName evidence="4">Stage II sporulation protein E</fullName>
        <ecNumber evidence="4">3.1.3.16</ecNumber>
    </submittedName>
</protein>
<dbReference type="InterPro" id="IPR036457">
    <property type="entry name" value="PPM-type-like_dom_sf"/>
</dbReference>